<evidence type="ECO:0000313" key="6">
    <source>
        <dbReference type="Proteomes" id="UP000294911"/>
    </source>
</evidence>
<keyword evidence="3" id="KW-0560">Oxidoreductase</keyword>
<dbReference type="PRINTS" id="PR00080">
    <property type="entry name" value="SDRFAMILY"/>
</dbReference>
<reference evidence="5 6" key="1">
    <citation type="submission" date="2019-03" db="EMBL/GenBank/DDBJ databases">
        <title>Genomic Encyclopedia of Type Strains, Phase IV (KMG-IV): sequencing the most valuable type-strain genomes for metagenomic binning, comparative biology and taxonomic classification.</title>
        <authorList>
            <person name="Goeker M."/>
        </authorList>
    </citation>
    <scope>NUCLEOTIDE SEQUENCE [LARGE SCALE GENOMIC DNA]</scope>
    <source>
        <strain evidence="5 6">DSM 45765</strain>
    </source>
</reference>
<dbReference type="PANTHER" id="PTHR43391">
    <property type="entry name" value="RETINOL DEHYDROGENASE-RELATED"/>
    <property type="match status" value="1"/>
</dbReference>
<dbReference type="OrthoDB" id="4690547at2"/>
<evidence type="ECO:0000256" key="3">
    <source>
        <dbReference type="ARBA" id="ARBA00023002"/>
    </source>
</evidence>
<evidence type="ECO:0000256" key="1">
    <source>
        <dbReference type="ARBA" id="ARBA00006484"/>
    </source>
</evidence>
<proteinExistence type="inferred from homology"/>
<gene>
    <name evidence="5" type="ORF">EV191_101594</name>
</gene>
<evidence type="ECO:0000313" key="5">
    <source>
        <dbReference type="EMBL" id="TCP56649.1"/>
    </source>
</evidence>
<evidence type="ECO:0000256" key="4">
    <source>
        <dbReference type="RuleBase" id="RU000363"/>
    </source>
</evidence>
<dbReference type="PRINTS" id="PR00081">
    <property type="entry name" value="GDHRDH"/>
</dbReference>
<keyword evidence="6" id="KW-1185">Reference proteome</keyword>
<dbReference type="SUPFAM" id="SSF51735">
    <property type="entry name" value="NAD(P)-binding Rossmann-fold domains"/>
    <property type="match status" value="1"/>
</dbReference>
<dbReference type="InterPro" id="IPR036291">
    <property type="entry name" value="NAD(P)-bd_dom_sf"/>
</dbReference>
<comment type="caution">
    <text evidence="5">The sequence shown here is derived from an EMBL/GenBank/DDBJ whole genome shotgun (WGS) entry which is preliminary data.</text>
</comment>
<dbReference type="RefSeq" id="WP_132875221.1">
    <property type="nucleotide sequence ID" value="NZ_SLXQ01000001.1"/>
</dbReference>
<dbReference type="Proteomes" id="UP000294911">
    <property type="component" value="Unassembled WGS sequence"/>
</dbReference>
<accession>A0A4R2R4G2</accession>
<dbReference type="GO" id="GO:0016491">
    <property type="term" value="F:oxidoreductase activity"/>
    <property type="evidence" value="ECO:0007669"/>
    <property type="project" value="UniProtKB-KW"/>
</dbReference>
<dbReference type="PANTHER" id="PTHR43391:SF14">
    <property type="entry name" value="DEHYDROGENASE_REDUCTASE SDR FAMILY PROTEIN 7-LIKE"/>
    <property type="match status" value="1"/>
</dbReference>
<dbReference type="CDD" id="cd05233">
    <property type="entry name" value="SDR_c"/>
    <property type="match status" value="1"/>
</dbReference>
<dbReference type="InterPro" id="IPR002347">
    <property type="entry name" value="SDR_fam"/>
</dbReference>
<dbReference type="AlphaFoldDB" id="A0A4R2R4G2"/>
<dbReference type="EMBL" id="SLXQ01000001">
    <property type="protein sequence ID" value="TCP56649.1"/>
    <property type="molecule type" value="Genomic_DNA"/>
</dbReference>
<keyword evidence="2" id="KW-0521">NADP</keyword>
<dbReference type="Pfam" id="PF00106">
    <property type="entry name" value="adh_short"/>
    <property type="match status" value="1"/>
</dbReference>
<comment type="similarity">
    <text evidence="1 4">Belongs to the short-chain dehydrogenases/reductases (SDR) family.</text>
</comment>
<evidence type="ECO:0000256" key="2">
    <source>
        <dbReference type="ARBA" id="ARBA00022857"/>
    </source>
</evidence>
<organism evidence="5 6">
    <name type="scientific">Tamaricihabitans halophyticus</name>
    <dbReference type="NCBI Taxonomy" id="1262583"/>
    <lineage>
        <taxon>Bacteria</taxon>
        <taxon>Bacillati</taxon>
        <taxon>Actinomycetota</taxon>
        <taxon>Actinomycetes</taxon>
        <taxon>Pseudonocardiales</taxon>
        <taxon>Pseudonocardiaceae</taxon>
        <taxon>Tamaricihabitans</taxon>
    </lineage>
</organism>
<protein>
    <submittedName>
        <fullName evidence="5">NADP-dependent 3-hydroxy acid dehydrogenase YdfG</fullName>
    </submittedName>
</protein>
<name>A0A4R2R4G2_9PSEU</name>
<dbReference type="Gene3D" id="3.40.50.720">
    <property type="entry name" value="NAD(P)-binding Rossmann-like Domain"/>
    <property type="match status" value="1"/>
</dbReference>
<sequence length="300" mass="31653">MELTHRDTAFITGGSQGIGLGIARALANQGVRLALADIDGDSLRSAEAELGGKTEVLTVELDVRDREAFQAAAEATERQLGPVSVLVNNAGVGIGVLQTISQEIRYEVWDYVLGVNLEGMNNGVTTFVPRMLERGGPCHIVNTASAAGLVVFPERSSGYTYHASKFAVIGLTEALRRGFADEQREIGASVLIPGMVATNVGSNSLNASPESVLPAEARERLAQLAGVGDYALATYGRDIDSVGEMVVDGIQRDRLYIPTDRLAAAALEARTKDILAAMPSEASSYDDALGQAMRSRSGTA</sequence>